<dbReference type="EMBL" id="MGGM01000033">
    <property type="protein sequence ID" value="OGM28212.1"/>
    <property type="molecule type" value="Genomic_DNA"/>
</dbReference>
<name>A0A1F7YLQ7_9BACT</name>
<accession>A0A1F7YLQ7</accession>
<dbReference type="Proteomes" id="UP000177263">
    <property type="component" value="Unassembled WGS sequence"/>
</dbReference>
<evidence type="ECO:0000313" key="1">
    <source>
        <dbReference type="EMBL" id="OGM28212.1"/>
    </source>
</evidence>
<dbReference type="STRING" id="1802500.A2801_04260"/>
<proteinExistence type="predicted"/>
<sequence length="229" mass="25508">MVYHCNKKRYTTGRIFDPEVHFDQSKKRSIIMAAVRKYEVVITPSSQVNVLAQRLAMAGATHGGIYDVVLDGPDIVPQGDTVYATNFFCRTMPIMQIEVVQPGDGTPINTRYAARLANRIFLPGGYSQRLAARIHLNGRINILSMNSLATDVEDDWFGENELLGYAGIHDLHEDMIPADVSEPVDVVATAMRQLMNPAEARRAGFAAGQRLRRSLSQSFMSLWTALPRL</sequence>
<comment type="caution">
    <text evidence="1">The sequence shown here is derived from an EMBL/GenBank/DDBJ whole genome shotgun (WGS) entry which is preliminary data.</text>
</comment>
<dbReference type="AlphaFoldDB" id="A0A1F7YLQ7"/>
<protein>
    <submittedName>
        <fullName evidence="1">Uncharacterized protein</fullName>
    </submittedName>
</protein>
<gene>
    <name evidence="1" type="ORF">A2801_04260</name>
</gene>
<reference evidence="1 2" key="1">
    <citation type="journal article" date="2016" name="Nat. Commun.">
        <title>Thousands of microbial genomes shed light on interconnected biogeochemical processes in an aquifer system.</title>
        <authorList>
            <person name="Anantharaman K."/>
            <person name="Brown C.T."/>
            <person name="Hug L.A."/>
            <person name="Sharon I."/>
            <person name="Castelle C.J."/>
            <person name="Probst A.J."/>
            <person name="Thomas B.C."/>
            <person name="Singh A."/>
            <person name="Wilkins M.J."/>
            <person name="Karaoz U."/>
            <person name="Brodie E.L."/>
            <person name="Williams K.H."/>
            <person name="Hubbard S.S."/>
            <person name="Banfield J.F."/>
        </authorList>
    </citation>
    <scope>NUCLEOTIDE SEQUENCE [LARGE SCALE GENOMIC DNA]</scope>
</reference>
<organism evidence="1 2">
    <name type="scientific">Candidatus Woesebacteria bacterium RIFCSPHIGHO2_01_FULL_41_10</name>
    <dbReference type="NCBI Taxonomy" id="1802500"/>
    <lineage>
        <taxon>Bacteria</taxon>
        <taxon>Candidatus Woeseibacteriota</taxon>
    </lineage>
</organism>
<evidence type="ECO:0000313" key="2">
    <source>
        <dbReference type="Proteomes" id="UP000177263"/>
    </source>
</evidence>